<organism evidence="5 6">
    <name type="scientific">Xanthomonas vesicatoria ATCC 35937</name>
    <dbReference type="NCBI Taxonomy" id="925775"/>
    <lineage>
        <taxon>Bacteria</taxon>
        <taxon>Pseudomonadati</taxon>
        <taxon>Pseudomonadota</taxon>
        <taxon>Gammaproteobacteria</taxon>
        <taxon>Lysobacterales</taxon>
        <taxon>Lysobacteraceae</taxon>
        <taxon>Xanthomonas</taxon>
    </lineage>
</organism>
<dbReference type="GO" id="GO:0016301">
    <property type="term" value="F:kinase activity"/>
    <property type="evidence" value="ECO:0007669"/>
    <property type="project" value="UniProtKB-KW"/>
</dbReference>
<comment type="caution">
    <text evidence="5">The sequence shown here is derived from an EMBL/GenBank/DDBJ whole genome shotgun (WGS) entry which is preliminary data.</text>
</comment>
<name>F0BD83_9XANT</name>
<comment type="similarity">
    <text evidence="1">Belongs to the FGGY kinase family.</text>
</comment>
<evidence type="ECO:0000256" key="2">
    <source>
        <dbReference type="ARBA" id="ARBA00022679"/>
    </source>
</evidence>
<protein>
    <submittedName>
        <fullName evidence="5">Pentulose/hexulose kinase</fullName>
    </submittedName>
</protein>
<dbReference type="PANTHER" id="PTHR43095:SF5">
    <property type="entry name" value="XYLULOSE KINASE"/>
    <property type="match status" value="1"/>
</dbReference>
<feature type="domain" description="Carbohydrate kinase FGGY N-terminal" evidence="4">
    <location>
        <begin position="3"/>
        <end position="182"/>
    </location>
</feature>
<keyword evidence="2" id="KW-0808">Transferase</keyword>
<keyword evidence="3 5" id="KW-0418">Kinase</keyword>
<dbReference type="RefSeq" id="WP_005992032.1">
    <property type="nucleotide sequence ID" value="NZ_AEQV01000062.1"/>
</dbReference>
<evidence type="ECO:0000313" key="6">
    <source>
        <dbReference type="Proteomes" id="UP000003299"/>
    </source>
</evidence>
<dbReference type="PANTHER" id="PTHR43095">
    <property type="entry name" value="SUGAR KINASE"/>
    <property type="match status" value="1"/>
</dbReference>
<evidence type="ECO:0000313" key="5">
    <source>
        <dbReference type="EMBL" id="EGD09622.1"/>
    </source>
</evidence>
<dbReference type="Proteomes" id="UP000003299">
    <property type="component" value="Unassembled WGS sequence"/>
</dbReference>
<evidence type="ECO:0000259" key="4">
    <source>
        <dbReference type="Pfam" id="PF00370"/>
    </source>
</evidence>
<proteinExistence type="inferred from homology"/>
<accession>F0BD83</accession>
<evidence type="ECO:0000256" key="1">
    <source>
        <dbReference type="ARBA" id="ARBA00009156"/>
    </source>
</evidence>
<sequence length="182" mass="19456">MSLYVGLDVGTQSVKLVAYDAQERAVVATIAAPMELISRDDGTREQQAQWWVDGIVHCFAQLDGEQRARVRGISVSGQQHGFVPVAADGSVTAPVKLWCDTSTALECDEIMDAVGGAAGSVAAAGNPILAGYTASKLPWTRKHRPDAYAAMTTVMLPHDYINFWLTGERFAEVGDASGTGWL</sequence>
<dbReference type="Gene3D" id="3.30.420.40">
    <property type="match status" value="1"/>
</dbReference>
<dbReference type="InterPro" id="IPR043129">
    <property type="entry name" value="ATPase_NBD"/>
</dbReference>
<dbReference type="GO" id="GO:0005975">
    <property type="term" value="P:carbohydrate metabolic process"/>
    <property type="evidence" value="ECO:0007669"/>
    <property type="project" value="InterPro"/>
</dbReference>
<dbReference type="InterPro" id="IPR018484">
    <property type="entry name" value="FGGY_N"/>
</dbReference>
<dbReference type="Pfam" id="PF00370">
    <property type="entry name" value="FGGY_N"/>
    <property type="match status" value="1"/>
</dbReference>
<reference evidence="5 6" key="1">
    <citation type="journal article" date="2011" name="BMC Genomics">
        <title>Comparative genomics reveals diversity among xanthomonads infecting tomato and pepper.</title>
        <authorList>
            <person name="Potnis N."/>
            <person name="Krasileva K."/>
            <person name="Chow V."/>
            <person name="Almeida N.F."/>
            <person name="Patil P.B."/>
            <person name="Ryan R.P."/>
            <person name="Sharlach M."/>
            <person name="Behlau F."/>
            <person name="Dow J.M."/>
            <person name="Momol M.T."/>
            <person name="White F.F."/>
            <person name="Preston J.F."/>
            <person name="Vinatzer B.A."/>
            <person name="Koebnik R."/>
            <person name="Setubal J.C."/>
            <person name="Norman D.J."/>
            <person name="Staskawicz B.J."/>
            <person name="Jones J.B."/>
        </authorList>
    </citation>
    <scope>NUCLEOTIDE SEQUENCE [LARGE SCALE GENOMIC DNA]</scope>
    <source>
        <strain evidence="5 6">ATCC 35937</strain>
    </source>
</reference>
<dbReference type="eggNOG" id="COG1070">
    <property type="taxonomic scope" value="Bacteria"/>
</dbReference>
<dbReference type="EMBL" id="AEQV01000062">
    <property type="protein sequence ID" value="EGD09622.1"/>
    <property type="molecule type" value="Genomic_DNA"/>
</dbReference>
<dbReference type="SUPFAM" id="SSF53067">
    <property type="entry name" value="Actin-like ATPase domain"/>
    <property type="match status" value="1"/>
</dbReference>
<gene>
    <name evidence="5" type="ORF">XVE_2099</name>
</gene>
<dbReference type="AlphaFoldDB" id="F0BD83"/>
<dbReference type="InterPro" id="IPR050406">
    <property type="entry name" value="FGGY_Carb_Kinase"/>
</dbReference>
<feature type="non-terminal residue" evidence="5">
    <location>
        <position position="182"/>
    </location>
</feature>
<evidence type="ECO:0000256" key="3">
    <source>
        <dbReference type="ARBA" id="ARBA00022777"/>
    </source>
</evidence>